<dbReference type="InterPro" id="IPR050228">
    <property type="entry name" value="Carboxylesterase_BioH"/>
</dbReference>
<reference evidence="3 5" key="2">
    <citation type="submission" date="2016-01" db="EMBL/GenBank/DDBJ databases">
        <title>The new phylogeny of the genus Mycobacterium.</title>
        <authorList>
            <person name="Tarcisio F."/>
            <person name="Conor M."/>
            <person name="Antonella G."/>
            <person name="Elisabetta G."/>
            <person name="Giulia F.S."/>
            <person name="Sara T."/>
            <person name="Anna F."/>
            <person name="Clotilde B."/>
            <person name="Roberto B."/>
            <person name="Veronica D.S."/>
            <person name="Fabio R."/>
            <person name="Monica P."/>
            <person name="Olivier J."/>
            <person name="Enrico T."/>
            <person name="Nicola S."/>
        </authorList>
    </citation>
    <scope>NUCLEOTIDE SEQUENCE [LARGE SCALE GENOMIC DNA]</scope>
    <source>
        <strain evidence="3 5">CCUG 50187</strain>
    </source>
</reference>
<dbReference type="PANTHER" id="PTHR43194:SF2">
    <property type="entry name" value="PEROXISOMAL MEMBRANE PROTEIN LPX1"/>
    <property type="match status" value="1"/>
</dbReference>
<name>A0A0U1DUT2_9MYCO</name>
<protein>
    <submittedName>
        <fullName evidence="2 3">Alpha/beta hydrolase</fullName>
    </submittedName>
</protein>
<dbReference type="GeneID" id="44299814"/>
<dbReference type="Proteomes" id="UP000182227">
    <property type="component" value="Unassembled WGS sequence"/>
</dbReference>
<dbReference type="AlphaFoldDB" id="A0A0U1DUT2"/>
<dbReference type="PANTHER" id="PTHR43194">
    <property type="entry name" value="HYDROLASE ALPHA/BETA FOLD FAMILY"/>
    <property type="match status" value="1"/>
</dbReference>
<evidence type="ECO:0000313" key="3">
    <source>
        <dbReference type="EMBL" id="ORV20353.1"/>
    </source>
</evidence>
<dbReference type="Proteomes" id="UP000193811">
    <property type="component" value="Unassembled WGS sequence"/>
</dbReference>
<dbReference type="EMBL" id="CTEF01000005">
    <property type="protein sequence ID" value="CQD23218.1"/>
    <property type="molecule type" value="Genomic_DNA"/>
</dbReference>
<dbReference type="Pfam" id="PF12697">
    <property type="entry name" value="Abhydrolase_6"/>
    <property type="match status" value="1"/>
</dbReference>
<accession>A0A0U1DUT2</accession>
<evidence type="ECO:0000313" key="5">
    <source>
        <dbReference type="Proteomes" id="UP000193811"/>
    </source>
</evidence>
<sequence length="276" mass="30031">MTDTRTPVIFIHGLWLHASSWQPWMDLFSQKGYAPIAPGWPGEPNTIQAARANADAVAGVGIDQVTEHYARVIAAQPQAPVIIGHSFGGLIAQKLAGLGYGRAAVAIDPAQIKGVKPLPFAQLRSGSPVLSNPANKKRAVSLTAKQFRYGFGNAIDKETSDALYERWTIPSPGRPLFEAAFANFHKDSPAKVDTSNTQRGPLLLISGQKDHTVPDVVTRAAYKLYGDSTAVTNLKQFPDRGHSLVIDEGWQEIADYVLGWLAAQRIQPNNDPAYRR</sequence>
<keyword evidence="5" id="KW-1185">Reference proteome</keyword>
<dbReference type="InterPro" id="IPR029058">
    <property type="entry name" value="AB_hydrolase_fold"/>
</dbReference>
<feature type="domain" description="AB hydrolase-1" evidence="1">
    <location>
        <begin position="8"/>
        <end position="255"/>
    </location>
</feature>
<dbReference type="Gene3D" id="3.40.50.1820">
    <property type="entry name" value="alpha/beta hydrolase"/>
    <property type="match status" value="1"/>
</dbReference>
<keyword evidence="2" id="KW-0378">Hydrolase</keyword>
<dbReference type="GO" id="GO:0016787">
    <property type="term" value="F:hydrolase activity"/>
    <property type="evidence" value="ECO:0007669"/>
    <property type="project" value="UniProtKB-KW"/>
</dbReference>
<dbReference type="InterPro" id="IPR000073">
    <property type="entry name" value="AB_hydrolase_1"/>
</dbReference>
<evidence type="ECO:0000313" key="4">
    <source>
        <dbReference type="Proteomes" id="UP000182227"/>
    </source>
</evidence>
<organism evidence="2 4">
    <name type="scientific">Mycolicibacterium conceptionense</name>
    <dbReference type="NCBI Taxonomy" id="451644"/>
    <lineage>
        <taxon>Bacteria</taxon>
        <taxon>Bacillati</taxon>
        <taxon>Actinomycetota</taxon>
        <taxon>Actinomycetes</taxon>
        <taxon>Mycobacteriales</taxon>
        <taxon>Mycobacteriaceae</taxon>
        <taxon>Mycolicibacterium</taxon>
    </lineage>
</organism>
<dbReference type="EMBL" id="LQOP01000035">
    <property type="protein sequence ID" value="ORV20353.1"/>
    <property type="molecule type" value="Genomic_DNA"/>
</dbReference>
<dbReference type="SUPFAM" id="SSF53474">
    <property type="entry name" value="alpha/beta-Hydrolases"/>
    <property type="match status" value="1"/>
</dbReference>
<reference evidence="2 4" key="1">
    <citation type="submission" date="2015-03" db="EMBL/GenBank/DDBJ databases">
        <authorList>
            <person name="Murphy D."/>
        </authorList>
    </citation>
    <scope>NUCLEOTIDE SEQUENCE [LARGE SCALE GENOMIC DNA]</scope>
    <source>
        <strain evidence="2 4">D16</strain>
    </source>
</reference>
<proteinExistence type="predicted"/>
<gene>
    <name evidence="3" type="ORF">AWB98_28070</name>
    <name evidence="2" type="ORF">BN970_05687</name>
</gene>
<evidence type="ECO:0000313" key="2">
    <source>
        <dbReference type="EMBL" id="CQD23218.1"/>
    </source>
</evidence>
<dbReference type="RefSeq" id="WP_076213369.1">
    <property type="nucleotide sequence ID" value="NZ_JACKVA010000006.1"/>
</dbReference>
<evidence type="ECO:0000259" key="1">
    <source>
        <dbReference type="Pfam" id="PF12697"/>
    </source>
</evidence>